<dbReference type="Proteomes" id="UP001234989">
    <property type="component" value="Chromosome 2"/>
</dbReference>
<proteinExistence type="predicted"/>
<dbReference type="EMBL" id="CP133613">
    <property type="protein sequence ID" value="WMV13498.1"/>
    <property type="molecule type" value="Genomic_DNA"/>
</dbReference>
<name>A0AAF0PYP7_SOLVR</name>
<accession>A0AAF0PYP7</accession>
<keyword evidence="2" id="KW-1185">Reference proteome</keyword>
<protein>
    <submittedName>
        <fullName evidence="1">Uncharacterized protein</fullName>
    </submittedName>
</protein>
<sequence length="87" mass="9861">MAENHALLCRNLVTSFFLACEMQRELYPSLLLFPAGRKKAVPYGGDMAVSNIINFLAHHGSHFYDLPQEKGEFPDFKIFVVAHHPSE</sequence>
<gene>
    <name evidence="1" type="ORF">MTR67_006883</name>
</gene>
<evidence type="ECO:0000313" key="2">
    <source>
        <dbReference type="Proteomes" id="UP001234989"/>
    </source>
</evidence>
<dbReference type="AlphaFoldDB" id="A0AAF0PYP7"/>
<reference evidence="1" key="1">
    <citation type="submission" date="2023-08" db="EMBL/GenBank/DDBJ databases">
        <title>A de novo genome assembly of Solanum verrucosum Schlechtendal, a Mexican diploid species geographically isolated from the other diploid A-genome species in potato relatives.</title>
        <authorList>
            <person name="Hosaka K."/>
        </authorList>
    </citation>
    <scope>NUCLEOTIDE SEQUENCE</scope>
    <source>
        <tissue evidence="1">Young leaves</tissue>
    </source>
</reference>
<organism evidence="1 2">
    <name type="scientific">Solanum verrucosum</name>
    <dbReference type="NCBI Taxonomy" id="315347"/>
    <lineage>
        <taxon>Eukaryota</taxon>
        <taxon>Viridiplantae</taxon>
        <taxon>Streptophyta</taxon>
        <taxon>Embryophyta</taxon>
        <taxon>Tracheophyta</taxon>
        <taxon>Spermatophyta</taxon>
        <taxon>Magnoliopsida</taxon>
        <taxon>eudicotyledons</taxon>
        <taxon>Gunneridae</taxon>
        <taxon>Pentapetalae</taxon>
        <taxon>asterids</taxon>
        <taxon>lamiids</taxon>
        <taxon>Solanales</taxon>
        <taxon>Solanaceae</taxon>
        <taxon>Solanoideae</taxon>
        <taxon>Solaneae</taxon>
        <taxon>Solanum</taxon>
    </lineage>
</organism>
<evidence type="ECO:0000313" key="1">
    <source>
        <dbReference type="EMBL" id="WMV13498.1"/>
    </source>
</evidence>